<keyword evidence="4 9" id="KW-0812">Transmembrane</keyword>
<keyword evidence="6 9" id="KW-1133">Transmembrane helix</keyword>
<proteinExistence type="inferred from homology"/>
<dbReference type="InterPro" id="IPR004686">
    <property type="entry name" value="Mtc"/>
</dbReference>
<comment type="subcellular location">
    <subcellularLocation>
        <location evidence="1 9">Mitochondrion membrane</location>
        <topology evidence="1 9">Multi-pass membrane protein</topology>
    </subcellularLocation>
</comment>
<evidence type="ECO:0000256" key="8">
    <source>
        <dbReference type="ARBA" id="ARBA00023136"/>
    </source>
</evidence>
<gene>
    <name evidence="10" type="ORF">EGYM00163_LOCUS39349</name>
</gene>
<name>A0A7S4G7S2_9EUGL</name>
<evidence type="ECO:0000256" key="1">
    <source>
        <dbReference type="ARBA" id="ARBA00004225"/>
    </source>
</evidence>
<evidence type="ECO:0000256" key="7">
    <source>
        <dbReference type="ARBA" id="ARBA00023128"/>
    </source>
</evidence>
<organism evidence="10">
    <name type="scientific">Eutreptiella gymnastica</name>
    <dbReference type="NCBI Taxonomy" id="73025"/>
    <lineage>
        <taxon>Eukaryota</taxon>
        <taxon>Discoba</taxon>
        <taxon>Euglenozoa</taxon>
        <taxon>Euglenida</taxon>
        <taxon>Spirocuta</taxon>
        <taxon>Euglenophyceae</taxon>
        <taxon>Eutreptiales</taxon>
        <taxon>Eutreptiaceae</taxon>
        <taxon>Eutreptiella</taxon>
    </lineage>
</organism>
<evidence type="ECO:0000313" key="10">
    <source>
        <dbReference type="EMBL" id="CAE0828080.1"/>
    </source>
</evidence>
<evidence type="ECO:0000256" key="3">
    <source>
        <dbReference type="ARBA" id="ARBA00022448"/>
    </source>
</evidence>
<dbReference type="GO" id="GO:0015075">
    <property type="term" value="F:monoatomic ion transmembrane transporter activity"/>
    <property type="evidence" value="ECO:0007669"/>
    <property type="project" value="InterPro"/>
</dbReference>
<dbReference type="Pfam" id="PF03820">
    <property type="entry name" value="SFXNs"/>
    <property type="match status" value="1"/>
</dbReference>
<evidence type="ECO:0000256" key="2">
    <source>
        <dbReference type="ARBA" id="ARBA00005974"/>
    </source>
</evidence>
<reference evidence="10" key="1">
    <citation type="submission" date="2021-01" db="EMBL/GenBank/DDBJ databases">
        <authorList>
            <person name="Corre E."/>
            <person name="Pelletier E."/>
            <person name="Niang G."/>
            <person name="Scheremetjew M."/>
            <person name="Finn R."/>
            <person name="Kale V."/>
            <person name="Holt S."/>
            <person name="Cochrane G."/>
            <person name="Meng A."/>
            <person name="Brown T."/>
            <person name="Cohen L."/>
        </authorList>
    </citation>
    <scope>NUCLEOTIDE SEQUENCE</scope>
    <source>
        <strain evidence="10">CCMP1594</strain>
    </source>
</reference>
<comment type="similarity">
    <text evidence="2 9">Belongs to the sideroflexin family.</text>
</comment>
<feature type="transmembrane region" description="Helical" evidence="9">
    <location>
        <begin position="275"/>
        <end position="296"/>
    </location>
</feature>
<sequence length="323" mass="34903">MASAAVGGSGRIDVSRPRYPQDTFTGRLKHMFSTTNPLLVFTSSTKLYEAKAIVDAYKKKEEPAGVTEEQIWQAKTLVDSAFHPDTGELNNAVGRMSFQVWGNMTITGIMLAFNTDFRMVILSQWLNQSFNAFANYTNRNASSTLSTSTLLKSYVLATSGAVTAALSLNHLIASSATLSKGRHLPRFVPITAIGIGNCINIPLMRSSELANGILVKDANGKEVGKSKDAAKQAITKVVFSRIAMAVPSLVLPFYILEPFEKPGRLLHKHPALRPVGMTLIAGACLSFATPFACAIFPQEDSMKTKGTDLDGCGTDVVYFNKGL</sequence>
<comment type="caution">
    <text evidence="9">Lacks conserved residue(s) required for the propagation of feature annotation.</text>
</comment>
<keyword evidence="3" id="KW-0813">Transport</keyword>
<evidence type="ECO:0000256" key="6">
    <source>
        <dbReference type="ARBA" id="ARBA00022989"/>
    </source>
</evidence>
<evidence type="ECO:0000256" key="5">
    <source>
        <dbReference type="ARBA" id="ARBA00022970"/>
    </source>
</evidence>
<keyword evidence="7 9" id="KW-0496">Mitochondrion</keyword>
<evidence type="ECO:0000256" key="9">
    <source>
        <dbReference type="RuleBase" id="RU362000"/>
    </source>
</evidence>
<dbReference type="PANTHER" id="PTHR11153:SF8">
    <property type="entry name" value="SIDEROFLEXIN-1"/>
    <property type="match status" value="1"/>
</dbReference>
<dbReference type="GO" id="GO:0140300">
    <property type="term" value="P:serine import into mitochondrion"/>
    <property type="evidence" value="ECO:0007669"/>
    <property type="project" value="TreeGrafter"/>
</dbReference>
<protein>
    <recommendedName>
        <fullName evidence="9">Sidoreflexin</fullName>
    </recommendedName>
</protein>
<feature type="transmembrane region" description="Helical" evidence="9">
    <location>
        <begin position="237"/>
        <end position="255"/>
    </location>
</feature>
<evidence type="ECO:0000256" key="4">
    <source>
        <dbReference type="ARBA" id="ARBA00022692"/>
    </source>
</evidence>
<dbReference type="PANTHER" id="PTHR11153">
    <property type="entry name" value="SIDEROFLEXIN"/>
    <property type="match status" value="1"/>
</dbReference>
<dbReference type="EMBL" id="HBJA01114166">
    <property type="protein sequence ID" value="CAE0828080.1"/>
    <property type="molecule type" value="Transcribed_RNA"/>
</dbReference>
<dbReference type="AlphaFoldDB" id="A0A7S4G7S2"/>
<keyword evidence="8 9" id="KW-0472">Membrane</keyword>
<dbReference type="GO" id="GO:0005743">
    <property type="term" value="C:mitochondrial inner membrane"/>
    <property type="evidence" value="ECO:0007669"/>
    <property type="project" value="TreeGrafter"/>
</dbReference>
<accession>A0A7S4G7S2</accession>
<dbReference type="NCBIfam" id="TIGR00798">
    <property type="entry name" value="mtc"/>
    <property type="match status" value="1"/>
</dbReference>
<keyword evidence="5" id="KW-0029">Amino-acid transport</keyword>